<accession>A0A0G4HIL3</accession>
<feature type="compositionally biased region" description="Basic and acidic residues" evidence="1">
    <location>
        <begin position="687"/>
        <end position="709"/>
    </location>
</feature>
<organism evidence="2">
    <name type="scientific">Chromera velia CCMP2878</name>
    <dbReference type="NCBI Taxonomy" id="1169474"/>
    <lineage>
        <taxon>Eukaryota</taxon>
        <taxon>Sar</taxon>
        <taxon>Alveolata</taxon>
        <taxon>Colpodellida</taxon>
        <taxon>Chromeraceae</taxon>
        <taxon>Chromera</taxon>
    </lineage>
</organism>
<feature type="region of interest" description="Disordered" evidence="1">
    <location>
        <begin position="299"/>
        <end position="323"/>
    </location>
</feature>
<feature type="region of interest" description="Disordered" evidence="1">
    <location>
        <begin position="458"/>
        <end position="493"/>
    </location>
</feature>
<feature type="compositionally biased region" description="Basic and acidic residues" evidence="1">
    <location>
        <begin position="301"/>
        <end position="313"/>
    </location>
</feature>
<evidence type="ECO:0000313" key="2">
    <source>
        <dbReference type="EMBL" id="CEM43847.1"/>
    </source>
</evidence>
<dbReference type="AlphaFoldDB" id="A0A0G4HIL3"/>
<feature type="region of interest" description="Disordered" evidence="1">
    <location>
        <begin position="139"/>
        <end position="162"/>
    </location>
</feature>
<dbReference type="VEuPathDB" id="CryptoDB:Cvel_27835"/>
<feature type="compositionally biased region" description="Basic and acidic residues" evidence="1">
    <location>
        <begin position="471"/>
        <end position="481"/>
    </location>
</feature>
<proteinExistence type="predicted"/>
<reference evidence="2" key="1">
    <citation type="submission" date="2014-11" db="EMBL/GenBank/DDBJ databases">
        <authorList>
            <person name="Otto D Thomas"/>
            <person name="Naeem Raeece"/>
        </authorList>
    </citation>
    <scope>NUCLEOTIDE SEQUENCE</scope>
</reference>
<gene>
    <name evidence="2" type="ORF">Cvel_27835</name>
</gene>
<feature type="compositionally biased region" description="Basic residues" evidence="1">
    <location>
        <begin position="314"/>
        <end position="323"/>
    </location>
</feature>
<feature type="compositionally biased region" description="Polar residues" evidence="1">
    <location>
        <begin position="588"/>
        <end position="615"/>
    </location>
</feature>
<feature type="compositionally biased region" description="Polar residues" evidence="1">
    <location>
        <begin position="564"/>
        <end position="581"/>
    </location>
</feature>
<feature type="compositionally biased region" description="Basic and acidic residues" evidence="1">
    <location>
        <begin position="39"/>
        <end position="56"/>
    </location>
</feature>
<feature type="compositionally biased region" description="Basic and acidic residues" evidence="1">
    <location>
        <begin position="18"/>
        <end position="32"/>
    </location>
</feature>
<protein>
    <submittedName>
        <fullName evidence="2">Uncharacterized protein</fullName>
    </submittedName>
</protein>
<feature type="compositionally biased region" description="Basic and acidic residues" evidence="1">
    <location>
        <begin position="616"/>
        <end position="625"/>
    </location>
</feature>
<feature type="region of interest" description="Disordered" evidence="1">
    <location>
        <begin position="514"/>
        <end position="717"/>
    </location>
</feature>
<evidence type="ECO:0000256" key="1">
    <source>
        <dbReference type="SAM" id="MobiDB-lite"/>
    </source>
</evidence>
<name>A0A0G4HIL3_9ALVE</name>
<feature type="compositionally biased region" description="Basic and acidic residues" evidence="1">
    <location>
        <begin position="142"/>
        <end position="153"/>
    </location>
</feature>
<feature type="region of interest" description="Disordered" evidence="1">
    <location>
        <begin position="1"/>
        <end position="61"/>
    </location>
</feature>
<dbReference type="EMBL" id="CDMZ01002776">
    <property type="protein sequence ID" value="CEM43847.1"/>
    <property type="molecule type" value="Genomic_DNA"/>
</dbReference>
<sequence length="717" mass="78064">MERKEEDLVICGEPSEAFQKDPSKVAELDPNHRGATLPGHKETSPAESDAEKGEKNEPEEDVEALKDFLKKHGLSCLFSELEKIPPVVMKENCVDDVKRFDFCEGLFCDVPEAVALLSEKKAAVRQFCLEEFNKGPVAAKGGAEEGQRARRAVEPTGEGSLSSALSDDLNDFVSYREFLLRHDTEILVPRLEALEGGSESRGQPVSAWVHVSGAKEGDVRPLVPLSEGLETEEQKSSLFLELAGSLVERAEDHRQMKRNPIKENWSVPESFWVMLVEALSFYFDRSVVSPRQKRGKFSLLAKEKGGKDKEKSGGKGKKQGGVRKGKARMYSDFERFIGDWLWEIFDTGSAVLVGAFEVRATASDCASTFLALYGEDDRGILLEKLREYGKQGRLSASGLKVASWVCPFFRNEVCRLLENPPDAVLREARRVAAKWKRTGADSGVDPVSPSGPLPPLLRPPCWNAPPTLDAAGKEGRKKGEGKGATGEVTDRRAVQSGGEFEACVKAVELKERLLKRENNGPPSSSLVGQGVEGGPVERETGNDNEPPLSDVGGESLPTLPPAVSLNSTSQITSLSCAQVESQPRVLLPSQQHPNLNLDSSSDLHPLGQISNLSGSSEKETVEKKTPSPPGSHTASKPALQPPPVPMAGAAQEPWGTLSDTVTVAIPQEQLRQEEAGTQLKVQSNRAAEGEGEKKEKKDKPHLMQRREGVRTVVLPLI</sequence>